<keyword evidence="1" id="KW-0732">Signal</keyword>
<feature type="signal peptide" evidence="1">
    <location>
        <begin position="1"/>
        <end position="22"/>
    </location>
</feature>
<keyword evidence="3" id="KW-1185">Reference proteome</keyword>
<organism evidence="2 3">
    <name type="scientific">Alteromonas sediminis</name>
    <dbReference type="NCBI Taxonomy" id="2259342"/>
    <lineage>
        <taxon>Bacteria</taxon>
        <taxon>Pseudomonadati</taxon>
        <taxon>Pseudomonadota</taxon>
        <taxon>Gammaproteobacteria</taxon>
        <taxon>Alteromonadales</taxon>
        <taxon>Alteromonadaceae</taxon>
        <taxon>Alteromonas/Salinimonas group</taxon>
        <taxon>Alteromonas</taxon>
    </lineage>
</organism>
<evidence type="ECO:0000313" key="2">
    <source>
        <dbReference type="EMBL" id="RPJ66651.1"/>
    </source>
</evidence>
<evidence type="ECO:0008006" key="4">
    <source>
        <dbReference type="Google" id="ProtNLM"/>
    </source>
</evidence>
<comment type="caution">
    <text evidence="2">The sequence shown here is derived from an EMBL/GenBank/DDBJ whole genome shotgun (WGS) entry which is preliminary data.</text>
</comment>
<dbReference type="RefSeq" id="WP_165870480.1">
    <property type="nucleotide sequence ID" value="NZ_JBHRSN010000006.1"/>
</dbReference>
<proteinExistence type="predicted"/>
<evidence type="ECO:0000256" key="1">
    <source>
        <dbReference type="SAM" id="SignalP"/>
    </source>
</evidence>
<evidence type="ECO:0000313" key="3">
    <source>
        <dbReference type="Proteomes" id="UP000275281"/>
    </source>
</evidence>
<reference evidence="2 3" key="1">
    <citation type="submission" date="2018-11" db="EMBL/GenBank/DDBJ databases">
        <authorList>
            <person name="Ye M.-Q."/>
            <person name="Du Z.-J."/>
        </authorList>
    </citation>
    <scope>NUCLEOTIDE SEQUENCE [LARGE SCALE GENOMIC DNA]</scope>
    <source>
        <strain evidence="2 3">U0105</strain>
    </source>
</reference>
<dbReference type="Proteomes" id="UP000275281">
    <property type="component" value="Unassembled WGS sequence"/>
</dbReference>
<name>A0A3N5YMK2_9ALTE</name>
<accession>A0A3N5YMK2</accession>
<dbReference type="AlphaFoldDB" id="A0A3N5YMK2"/>
<gene>
    <name evidence="2" type="ORF">DRW07_11265</name>
</gene>
<feature type="chain" id="PRO_5018108163" description="Tle cognate immunity protein 4 C-terminal domain-containing protein" evidence="1">
    <location>
        <begin position="23"/>
        <end position="433"/>
    </location>
</feature>
<sequence>MRVNLLNVMLILVTLCGSQCLADEKQPTEQDALAFYNTVMGADPILPANLDAKTIGCALNDKPISSDYLNSRQARYEQHGWEGRVSADWSFFQGDDSEGRITVIDFRHQDKGVSYRYLSNGTQHKVYEPWSSSKVLAFTGAISQARKAGVSDVGYVGEFALADLITSVNSYEAFGKADGNSNAIASYFVNLAGRDYLTALFHDEWLKLSNEKIFFRGAYGTDVFDPLSSEWRDEESEEVAVFSGFTRNSEDPGYRSYRCDDCGLTGNKPMTTLAQAEWLKRLAAHERDPLTQHPELKVEDIQLLFYGVGHTQEGAEAGGMLAGISHALSLAIARHISSDADLTSKDAKRVLDTATNGEWRIFQKIGWGPSETRNTGENVMLAHVCLPEYQGGREFTVAAQASHPEAKESSVGYSGMKMQRLLDTSIAKLLATQ</sequence>
<protein>
    <recommendedName>
        <fullName evidence="4">Tle cognate immunity protein 4 C-terminal domain-containing protein</fullName>
    </recommendedName>
</protein>
<dbReference type="EMBL" id="RPOK01000003">
    <property type="protein sequence ID" value="RPJ66651.1"/>
    <property type="molecule type" value="Genomic_DNA"/>
</dbReference>